<gene>
    <name evidence="2" type="ORF">FV141_01050</name>
</gene>
<dbReference type="Proteomes" id="UP000323565">
    <property type="component" value="Chromosome"/>
</dbReference>
<feature type="transmembrane region" description="Helical" evidence="1">
    <location>
        <begin position="100"/>
        <end position="120"/>
    </location>
</feature>
<sequence length="254" mass="25962">MTQPPALTGAAAGWMNEFVAALQAGGASQRSVDEAITIVEHACHGQGRPPWEIFGDPRALAANPSDVLRYSGYVIAGRTGPRDAPSWATSSFTGGLGPSLIGMAVLLLALLSVPAGMGGAMSLRAGEAMTTVTSGVAIGLAGSALCFFALVWVGHRSRRFSAMLVGILVTIGVMLGFMLLAALAPGEPFVAISSLGLIVGGGVAAALSSFLFAIRRRTWAKDSSVAPGVDDGLDGYALFVLFLYAGSVALGWYS</sequence>
<name>A0ABX5Z6Q6_9MICO</name>
<feature type="transmembrane region" description="Helical" evidence="1">
    <location>
        <begin position="189"/>
        <end position="214"/>
    </location>
</feature>
<feature type="transmembrane region" description="Helical" evidence="1">
    <location>
        <begin position="132"/>
        <end position="153"/>
    </location>
</feature>
<dbReference type="EMBL" id="CP043031">
    <property type="protein sequence ID" value="QEH92282.1"/>
    <property type="molecule type" value="Genomic_DNA"/>
</dbReference>
<reference evidence="2 3" key="1">
    <citation type="submission" date="2019-08" db="EMBL/GenBank/DDBJ databases">
        <title>Dermacoccus abyssi strain HZAU 226, whole genome Nanopore sequencing project.</title>
        <authorList>
            <person name="Guo A."/>
            <person name="Zhang X."/>
            <person name="Ruan Y."/>
            <person name="Liu W."/>
            <person name="Chen Q."/>
            <person name="Gu L."/>
        </authorList>
    </citation>
    <scope>NUCLEOTIDE SEQUENCE [LARGE SCALE GENOMIC DNA]</scope>
    <source>
        <strain evidence="2 3">HZAU 226</strain>
    </source>
</reference>
<feature type="transmembrane region" description="Helical" evidence="1">
    <location>
        <begin position="235"/>
        <end position="253"/>
    </location>
</feature>
<protein>
    <recommendedName>
        <fullName evidence="4">Integral membrane protein</fullName>
    </recommendedName>
</protein>
<proteinExistence type="predicted"/>
<feature type="transmembrane region" description="Helical" evidence="1">
    <location>
        <begin position="160"/>
        <end position="183"/>
    </location>
</feature>
<keyword evidence="1" id="KW-0472">Membrane</keyword>
<evidence type="ECO:0000313" key="3">
    <source>
        <dbReference type="Proteomes" id="UP000323565"/>
    </source>
</evidence>
<evidence type="ECO:0008006" key="4">
    <source>
        <dbReference type="Google" id="ProtNLM"/>
    </source>
</evidence>
<keyword evidence="1" id="KW-0812">Transmembrane</keyword>
<accession>A0ABX5Z6Q6</accession>
<keyword evidence="3" id="KW-1185">Reference proteome</keyword>
<evidence type="ECO:0000256" key="1">
    <source>
        <dbReference type="SAM" id="Phobius"/>
    </source>
</evidence>
<keyword evidence="1" id="KW-1133">Transmembrane helix</keyword>
<evidence type="ECO:0000313" key="2">
    <source>
        <dbReference type="EMBL" id="QEH92282.1"/>
    </source>
</evidence>
<organism evidence="2 3">
    <name type="scientific">Dermacoccus abyssi</name>
    <dbReference type="NCBI Taxonomy" id="322596"/>
    <lineage>
        <taxon>Bacteria</taxon>
        <taxon>Bacillati</taxon>
        <taxon>Actinomycetota</taxon>
        <taxon>Actinomycetes</taxon>
        <taxon>Micrococcales</taxon>
        <taxon>Dermacoccaceae</taxon>
        <taxon>Dermacoccus</taxon>
    </lineage>
</organism>